<sequence>MDNKGFRLSRIYAEGWRMAAELPSNDCDELDPDRIAALNPYATEPERSRWRDGFSKAIWSF</sequence>
<accession>A0ABP3PR05</accession>
<comment type="caution">
    <text evidence="1">The sequence shown here is derived from an EMBL/GenBank/DDBJ whole genome shotgun (WGS) entry which is preliminary data.</text>
</comment>
<dbReference type="Proteomes" id="UP001499951">
    <property type="component" value="Unassembled WGS sequence"/>
</dbReference>
<protein>
    <submittedName>
        <fullName evidence="1">Uncharacterized protein</fullName>
    </submittedName>
</protein>
<reference evidence="2" key="1">
    <citation type="journal article" date="2019" name="Int. J. Syst. Evol. Microbiol.">
        <title>The Global Catalogue of Microorganisms (GCM) 10K type strain sequencing project: providing services to taxonomists for standard genome sequencing and annotation.</title>
        <authorList>
            <consortium name="The Broad Institute Genomics Platform"/>
            <consortium name="The Broad Institute Genome Sequencing Center for Infectious Disease"/>
            <person name="Wu L."/>
            <person name="Ma J."/>
        </authorList>
    </citation>
    <scope>NUCLEOTIDE SEQUENCE [LARGE SCALE GENOMIC DNA]</scope>
    <source>
        <strain evidence="2">JCM 15089</strain>
    </source>
</reference>
<gene>
    <name evidence="1" type="ORF">GCM10008942_22420</name>
</gene>
<name>A0ABP3PR05_9PROT</name>
<dbReference type="RefSeq" id="WP_166934567.1">
    <property type="nucleotide sequence ID" value="NZ_BAAADD010000005.1"/>
</dbReference>
<evidence type="ECO:0000313" key="2">
    <source>
        <dbReference type="Proteomes" id="UP001499951"/>
    </source>
</evidence>
<keyword evidence="2" id="KW-1185">Reference proteome</keyword>
<evidence type="ECO:0000313" key="1">
    <source>
        <dbReference type="EMBL" id="GAA0573233.1"/>
    </source>
</evidence>
<proteinExistence type="predicted"/>
<organism evidence="1 2">
    <name type="scientific">Rhizomicrobium electricum</name>
    <dbReference type="NCBI Taxonomy" id="480070"/>
    <lineage>
        <taxon>Bacteria</taxon>
        <taxon>Pseudomonadati</taxon>
        <taxon>Pseudomonadota</taxon>
        <taxon>Alphaproteobacteria</taxon>
        <taxon>Micropepsales</taxon>
        <taxon>Micropepsaceae</taxon>
        <taxon>Rhizomicrobium</taxon>
    </lineage>
</organism>
<dbReference type="EMBL" id="BAAADD010000005">
    <property type="protein sequence ID" value="GAA0573233.1"/>
    <property type="molecule type" value="Genomic_DNA"/>
</dbReference>